<name>A0A2W0CNQ3_9BACL</name>
<dbReference type="Proteomes" id="UP000247459">
    <property type="component" value="Unassembled WGS sequence"/>
</dbReference>
<comment type="caution">
    <text evidence="1">The sequence shown here is derived from an EMBL/GenBank/DDBJ whole genome shotgun (WGS) entry which is preliminary data.</text>
</comment>
<reference evidence="1 2" key="1">
    <citation type="submission" date="2018-01" db="EMBL/GenBank/DDBJ databases">
        <title>Genome sequence of the PGP bacterium Paenibacillus illinoisensis E3.</title>
        <authorList>
            <person name="Rolli E."/>
            <person name="Marasco R."/>
            <person name="Bessem C."/>
            <person name="Michoud G."/>
            <person name="Gaiarsa S."/>
            <person name="Borin S."/>
            <person name="Daffonchio D."/>
        </authorList>
    </citation>
    <scope>NUCLEOTIDE SEQUENCE [LARGE SCALE GENOMIC DNA]</scope>
    <source>
        <strain evidence="1 2">E3</strain>
    </source>
</reference>
<gene>
    <name evidence="1" type="ORF">PIL02S_02287</name>
</gene>
<proteinExistence type="predicted"/>
<dbReference type="EMBL" id="PRLG01000018">
    <property type="protein sequence ID" value="PYY29338.1"/>
    <property type="molecule type" value="Genomic_DNA"/>
</dbReference>
<dbReference type="AlphaFoldDB" id="A0A2W0CNQ3"/>
<accession>A0A2W0CNQ3</accession>
<sequence length="41" mass="4782">MRKSYCKRTLCMCGFFFFSSKENELHEGIVKEGNCFGSRPL</sequence>
<evidence type="ECO:0000313" key="2">
    <source>
        <dbReference type="Proteomes" id="UP000247459"/>
    </source>
</evidence>
<organism evidence="1 2">
    <name type="scientific">Paenibacillus illinoisensis</name>
    <dbReference type="NCBI Taxonomy" id="59845"/>
    <lineage>
        <taxon>Bacteria</taxon>
        <taxon>Bacillati</taxon>
        <taxon>Bacillota</taxon>
        <taxon>Bacilli</taxon>
        <taxon>Bacillales</taxon>
        <taxon>Paenibacillaceae</taxon>
        <taxon>Paenibacillus</taxon>
    </lineage>
</organism>
<evidence type="ECO:0000313" key="1">
    <source>
        <dbReference type="EMBL" id="PYY29338.1"/>
    </source>
</evidence>
<protein>
    <submittedName>
        <fullName evidence="1">Uncharacterized protein</fullName>
    </submittedName>
</protein>